<feature type="compositionally biased region" description="Polar residues" evidence="2">
    <location>
        <begin position="752"/>
        <end position="763"/>
    </location>
</feature>
<feature type="region of interest" description="Disordered" evidence="2">
    <location>
        <begin position="472"/>
        <end position="504"/>
    </location>
</feature>
<dbReference type="RefSeq" id="XP_068347823.1">
    <property type="nucleotide sequence ID" value="XM_068512462.1"/>
</dbReference>
<feature type="compositionally biased region" description="Polar residues" evidence="2">
    <location>
        <begin position="1021"/>
        <end position="1035"/>
    </location>
</feature>
<feature type="region of interest" description="Disordered" evidence="2">
    <location>
        <begin position="1255"/>
        <end position="1278"/>
    </location>
</feature>
<name>A0A1J4J646_9EUKA</name>
<feature type="compositionally biased region" description="Polar residues" evidence="2">
    <location>
        <begin position="940"/>
        <end position="951"/>
    </location>
</feature>
<feature type="compositionally biased region" description="Low complexity" evidence="2">
    <location>
        <begin position="918"/>
        <end position="939"/>
    </location>
</feature>
<feature type="region of interest" description="Disordered" evidence="2">
    <location>
        <begin position="710"/>
        <end position="1111"/>
    </location>
</feature>
<feature type="compositionally biased region" description="Polar residues" evidence="2">
    <location>
        <begin position="841"/>
        <end position="868"/>
    </location>
</feature>
<feature type="coiled-coil region" evidence="1">
    <location>
        <begin position="1223"/>
        <end position="1250"/>
    </location>
</feature>
<feature type="compositionally biased region" description="Polar residues" evidence="2">
    <location>
        <begin position="814"/>
        <end position="832"/>
    </location>
</feature>
<feature type="compositionally biased region" description="Polar residues" evidence="2">
    <location>
        <begin position="319"/>
        <end position="333"/>
    </location>
</feature>
<dbReference type="VEuPathDB" id="TrichDB:TRFO_39127"/>
<dbReference type="EMBL" id="MLAK01001298">
    <property type="protein sequence ID" value="OHS94686.1"/>
    <property type="molecule type" value="Genomic_DNA"/>
</dbReference>
<feature type="compositionally biased region" description="Polar residues" evidence="2">
    <location>
        <begin position="977"/>
        <end position="1014"/>
    </location>
</feature>
<feature type="coiled-coil region" evidence="1">
    <location>
        <begin position="1420"/>
        <end position="1469"/>
    </location>
</feature>
<feature type="compositionally biased region" description="Basic and acidic residues" evidence="2">
    <location>
        <begin position="395"/>
        <end position="405"/>
    </location>
</feature>
<feature type="compositionally biased region" description="Polar residues" evidence="2">
    <location>
        <begin position="367"/>
        <end position="390"/>
    </location>
</feature>
<feature type="compositionally biased region" description="Low complexity" evidence="2">
    <location>
        <begin position="406"/>
        <end position="429"/>
    </location>
</feature>
<reference evidence="3" key="1">
    <citation type="submission" date="2016-10" db="EMBL/GenBank/DDBJ databases">
        <authorList>
            <person name="Benchimol M."/>
            <person name="Almeida L.G."/>
            <person name="Vasconcelos A.T."/>
            <person name="Perreira-Neves A."/>
            <person name="Rosa I.A."/>
            <person name="Tasca T."/>
            <person name="Bogo M.R."/>
            <person name="de Souza W."/>
        </authorList>
    </citation>
    <scope>NUCLEOTIDE SEQUENCE [LARGE SCALE GENOMIC DNA]</scope>
    <source>
        <strain evidence="3">K</strain>
    </source>
</reference>
<keyword evidence="4" id="KW-1185">Reference proteome</keyword>
<feature type="compositionally biased region" description="Low complexity" evidence="2">
    <location>
        <begin position="764"/>
        <end position="775"/>
    </location>
</feature>
<proteinExistence type="predicted"/>
<evidence type="ECO:0000313" key="4">
    <source>
        <dbReference type="Proteomes" id="UP000179807"/>
    </source>
</evidence>
<organism evidence="3 4">
    <name type="scientific">Tritrichomonas foetus</name>
    <dbReference type="NCBI Taxonomy" id="1144522"/>
    <lineage>
        <taxon>Eukaryota</taxon>
        <taxon>Metamonada</taxon>
        <taxon>Parabasalia</taxon>
        <taxon>Tritrichomonadida</taxon>
        <taxon>Tritrichomonadidae</taxon>
        <taxon>Tritrichomonas</taxon>
    </lineage>
</organism>
<evidence type="ECO:0000313" key="3">
    <source>
        <dbReference type="EMBL" id="OHS94686.1"/>
    </source>
</evidence>
<feature type="region of interest" description="Disordered" evidence="2">
    <location>
        <begin position="256"/>
        <end position="305"/>
    </location>
</feature>
<accession>A0A1J4J646</accession>
<feature type="compositionally biased region" description="Low complexity" evidence="2">
    <location>
        <begin position="277"/>
        <end position="293"/>
    </location>
</feature>
<feature type="compositionally biased region" description="Low complexity" evidence="2">
    <location>
        <begin position="877"/>
        <end position="892"/>
    </location>
</feature>
<feature type="compositionally biased region" description="Basic residues" evidence="2">
    <location>
        <begin position="614"/>
        <end position="624"/>
    </location>
</feature>
<feature type="region of interest" description="Disordered" evidence="2">
    <location>
        <begin position="603"/>
        <end position="653"/>
    </location>
</feature>
<sequence length="1597" mass="181497">MRRRSLLNNNLVNGNNNNLIESKKTARKSLLPARSQASLSYISKPLEKLGQKSKLFNEIMSKIHNSLQLLYLNDQQKRTFDQLYNQAYDVGGRIANSYLSASGASSSEPFFTKFDDFSRSVFTFSKTSSIDRVQNYFKAKISQIKTVTRVFDGPAKRINFTKLVNNLENELLLFKSATSKTNTIESAIELLEEDLNFSFSPDSPCLIDALNHIEQIEQCIIDFTKKEPQLKETVSLIEESRNELLKVFDLPVIEPTNHSPKSKKSLMKPRSKTPPGNINLKNKNSNNLISKNSPTPRNNHSPVPDRLLFKNTIQQRLKNQSNNTPEIQENEQINNKDEIQKNSIGSPKPKKITKNTNTNIPQRLFNPKQSPSLVTKGSKTKENQGTNYTFQKRKSLNDRNLKKEINSPQKQSKSPSSQQNSPVKNQNQKNIKEEEHADIVGNNALSNQNDKKIKQQNSVPKLKVIREDNFGIDSGEIKSSPIHRNSPNKPKLSGRNISKNVPGPNYSAKKEIKINKKGIESNAEDYFVFEEKENSKFKENNDNNEMESVGTRIAAANLLSANSSDYSENDNNVAKVLDFDFEEEEEQNFENLLHSSNKLNRFFSSSDSESNNHRQNKNNLHKFNNKNEDEENQNVEQHKHNGKFGLVRSSSSSDFRPKIKNIISENCEHESLKDILSDESFNQKEIPQQSHKVEISNKNHYIPTKQAPAPAFNISEGFDDDNVSIEKPDTKTKTKTNQKSKSPVPERLISKSIGTKSSMKPRNSISIPSKSSFISHNDSNKTKNSNYTNEEKLLTKKNPKKPLSPTKIPIRSKSLPSSPRTFVPRITSTGVNSRPIKQKKLSASTTQTKSVKSEINATTPRSKATDSTAPKPLSVTKSKISQSSQPKQIFSPRAKSVTEEQKASPQRFPNAKPNTNLSPKSPIKSSTKSPVKSTSNSVNLDFSPNKNSNENKVTKPLSPRKSPIKERPILQRRLSSDKGNLINQQKTVVESSPKQIKNTSPRHSLSPVKNSMLSKSPIKKSLQNSPHNNSNSIAKSNIPSNNNVNSRSNSLKNEITNSPKSPLKPNTQKESSPNELKNSKSLNNAKYTKLSKVSQKNNANTNLNNKKKENRMKQLKDENQKLKNQLKKINDNITSLDTDLNATPDIQITELQFEVETLREKNRQISDSISLDSSTVVSTETIRTFEDYLSSLKTINSRSQVIINEMKQLIENGSETQTAAFSNIQLENENKTIEKDVAKLSRELDFLNKQRNSIVIPKRSNNSNANRMSPKSKESSNQNSYIDNILNAHSFLMFENKSIEEDIKFTNASIIDERRIFDKLNLINEEIDEYLNGKVSNEKVDFAIRKQIDEMNTELEQVEQSLNKINNETLIDEQNRNFYFDESDSSFHKPHSTITRDIFDFNQVKYDRMKEIQVLYHDESPKSEEMINELEEEYSKLEAEIGENLVSAYEELSRVSLELQEARDAYELNMQSGKISQESLIEATTQADDVALELNILKAELENERGIDTALDPKIERRIVDTFIQRIEIATKLKTIDDFLTEKYPEKFSGKSMNLMQKVQNLLHDENLVNLESNKMNDNKKEEENGIFDDNSEFEYV</sequence>
<gene>
    <name evidence="3" type="ORF">TRFO_39127</name>
</gene>
<dbReference type="Proteomes" id="UP000179807">
    <property type="component" value="Unassembled WGS sequence"/>
</dbReference>
<evidence type="ECO:0000256" key="1">
    <source>
        <dbReference type="SAM" id="Coils"/>
    </source>
</evidence>
<feature type="compositionally biased region" description="Polar residues" evidence="2">
    <location>
        <begin position="1054"/>
        <end position="1095"/>
    </location>
</feature>
<evidence type="ECO:0000256" key="2">
    <source>
        <dbReference type="SAM" id="MobiDB-lite"/>
    </source>
</evidence>
<feature type="region of interest" description="Disordered" evidence="2">
    <location>
        <begin position="319"/>
        <end position="430"/>
    </location>
</feature>
<feature type="compositionally biased region" description="Low complexity" evidence="2">
    <location>
        <begin position="1036"/>
        <end position="1053"/>
    </location>
</feature>
<feature type="compositionally biased region" description="Basic residues" evidence="2">
    <location>
        <begin position="260"/>
        <end position="271"/>
    </location>
</feature>
<keyword evidence="1" id="KW-0175">Coiled coil</keyword>
<dbReference type="GeneID" id="94847166"/>
<comment type="caution">
    <text evidence="3">The sequence shown here is derived from an EMBL/GenBank/DDBJ whole genome shotgun (WGS) entry which is preliminary data.</text>
</comment>
<protein>
    <submittedName>
        <fullName evidence="3">Uncharacterized protein</fullName>
    </submittedName>
</protein>